<comment type="similarity">
    <text evidence="1">Belongs to the ATP-dependent AMP-binding enzyme family.</text>
</comment>
<accession>A0A1L9Q0B5</accession>
<keyword evidence="7" id="KW-1185">Reference proteome</keyword>
<dbReference type="InterPro" id="IPR020845">
    <property type="entry name" value="AMP-binding_CS"/>
</dbReference>
<proteinExistence type="inferred from homology"/>
<evidence type="ECO:0000313" key="7">
    <source>
        <dbReference type="Proteomes" id="UP000184073"/>
    </source>
</evidence>
<feature type="domain" description="AMP-dependent synthetase/ligase" evidence="4">
    <location>
        <begin position="40"/>
        <end position="422"/>
    </location>
</feature>
<dbReference type="OrthoDB" id="2962993at2759"/>
<evidence type="ECO:0000259" key="4">
    <source>
        <dbReference type="Pfam" id="PF00501"/>
    </source>
</evidence>
<protein>
    <recommendedName>
        <fullName evidence="8">AMP-dependent synthetase/ligase domain-containing protein</fullName>
    </recommendedName>
</protein>
<dbReference type="Gene3D" id="3.30.300.30">
    <property type="match status" value="1"/>
</dbReference>
<dbReference type="RefSeq" id="XP_040672975.1">
    <property type="nucleotide sequence ID" value="XM_040818126.1"/>
</dbReference>
<dbReference type="GO" id="GO:0006631">
    <property type="term" value="P:fatty acid metabolic process"/>
    <property type="evidence" value="ECO:0007669"/>
    <property type="project" value="TreeGrafter"/>
</dbReference>
<reference evidence="7" key="1">
    <citation type="journal article" date="2017" name="Genome Biol.">
        <title>Comparative genomics reveals high biological diversity and specific adaptations in the industrially and medically important fungal genus Aspergillus.</title>
        <authorList>
            <person name="de Vries R.P."/>
            <person name="Riley R."/>
            <person name="Wiebenga A."/>
            <person name="Aguilar-Osorio G."/>
            <person name="Amillis S."/>
            <person name="Uchima C.A."/>
            <person name="Anderluh G."/>
            <person name="Asadollahi M."/>
            <person name="Askin M."/>
            <person name="Barry K."/>
            <person name="Battaglia E."/>
            <person name="Bayram O."/>
            <person name="Benocci T."/>
            <person name="Braus-Stromeyer S.A."/>
            <person name="Caldana C."/>
            <person name="Canovas D."/>
            <person name="Cerqueira G.C."/>
            <person name="Chen F."/>
            <person name="Chen W."/>
            <person name="Choi C."/>
            <person name="Clum A."/>
            <person name="Dos Santos R.A."/>
            <person name="Damasio A.R."/>
            <person name="Diallinas G."/>
            <person name="Emri T."/>
            <person name="Fekete E."/>
            <person name="Flipphi M."/>
            <person name="Freyberg S."/>
            <person name="Gallo A."/>
            <person name="Gournas C."/>
            <person name="Habgood R."/>
            <person name="Hainaut M."/>
            <person name="Harispe M.L."/>
            <person name="Henrissat B."/>
            <person name="Hilden K.S."/>
            <person name="Hope R."/>
            <person name="Hossain A."/>
            <person name="Karabika E."/>
            <person name="Karaffa L."/>
            <person name="Karanyi Z."/>
            <person name="Krasevec N."/>
            <person name="Kuo A."/>
            <person name="Kusch H."/>
            <person name="LaButti K."/>
            <person name="Lagendijk E.L."/>
            <person name="Lapidus A."/>
            <person name="Levasseur A."/>
            <person name="Lindquist E."/>
            <person name="Lipzen A."/>
            <person name="Logrieco A.F."/>
            <person name="MacCabe A."/>
            <person name="Maekelae M.R."/>
            <person name="Malavazi I."/>
            <person name="Melin P."/>
            <person name="Meyer V."/>
            <person name="Mielnichuk N."/>
            <person name="Miskei M."/>
            <person name="Molnar A.P."/>
            <person name="Mule G."/>
            <person name="Ngan C.Y."/>
            <person name="Orejas M."/>
            <person name="Orosz E."/>
            <person name="Ouedraogo J.P."/>
            <person name="Overkamp K.M."/>
            <person name="Park H.-S."/>
            <person name="Perrone G."/>
            <person name="Piumi F."/>
            <person name="Punt P.J."/>
            <person name="Ram A.F."/>
            <person name="Ramon A."/>
            <person name="Rauscher S."/>
            <person name="Record E."/>
            <person name="Riano-Pachon D.M."/>
            <person name="Robert V."/>
            <person name="Roehrig J."/>
            <person name="Ruller R."/>
            <person name="Salamov A."/>
            <person name="Salih N.S."/>
            <person name="Samson R.A."/>
            <person name="Sandor E."/>
            <person name="Sanguinetti M."/>
            <person name="Schuetze T."/>
            <person name="Sepcic K."/>
            <person name="Shelest E."/>
            <person name="Sherlock G."/>
            <person name="Sophianopoulou V."/>
            <person name="Squina F.M."/>
            <person name="Sun H."/>
            <person name="Susca A."/>
            <person name="Todd R.B."/>
            <person name="Tsang A."/>
            <person name="Unkles S.E."/>
            <person name="van de Wiele N."/>
            <person name="van Rossen-Uffink D."/>
            <person name="Oliveira J.V."/>
            <person name="Vesth T.C."/>
            <person name="Visser J."/>
            <person name="Yu J.-H."/>
            <person name="Zhou M."/>
            <person name="Andersen M.R."/>
            <person name="Archer D.B."/>
            <person name="Baker S.E."/>
            <person name="Benoit I."/>
            <person name="Brakhage A.A."/>
            <person name="Braus G.H."/>
            <person name="Fischer R."/>
            <person name="Frisvad J.C."/>
            <person name="Goldman G.H."/>
            <person name="Houbraken J."/>
            <person name="Oakley B."/>
            <person name="Pocsi I."/>
            <person name="Scazzocchio C."/>
            <person name="Seiboth B."/>
            <person name="vanKuyk P.A."/>
            <person name="Wortman J."/>
            <person name="Dyer P.S."/>
            <person name="Grigoriev I.V."/>
        </authorList>
    </citation>
    <scope>NUCLEOTIDE SEQUENCE [LARGE SCALE GENOMIC DNA]</scope>
    <source>
        <strain evidence="7">CBS 583.65</strain>
    </source>
</reference>
<evidence type="ECO:0000256" key="3">
    <source>
        <dbReference type="SAM" id="Phobius"/>
    </source>
</evidence>
<evidence type="ECO:0000256" key="2">
    <source>
        <dbReference type="SAM" id="MobiDB-lite"/>
    </source>
</evidence>
<dbReference type="InterPro" id="IPR000873">
    <property type="entry name" value="AMP-dep_synth/lig_dom"/>
</dbReference>
<dbReference type="VEuPathDB" id="FungiDB:ASPVEDRAFT_876959"/>
<feature type="region of interest" description="Disordered" evidence="2">
    <location>
        <begin position="1"/>
        <end position="22"/>
    </location>
</feature>
<sequence length="585" mass="63747">MDYKSKHHQVGPGDRTLTVPRHDGENVLPNLPIFDRLLRFAHRLPPRAAIRDLNAGVEKTYLQLLTDALALRRALRESLSTETQRQLEEDQEVFIALIAPGGYEYAVAFIAILALGAAVVPISQFSSHIYNAYTNTHAATALPVQEAKSLVLRAQCAAIISSDNATTLTKGVVEAIGANLPHLTISQHLQPAPLDAHSITVSSNPIPNMNSAALVIFTSGTTGPPKGAVQRRSYILGAAEDVADQYRLTEFDTVQHLLPVHHATGIGVTFLPFLISGACIEFRSGSFDPAWTWERWSKGGLSVFSGVPTIYTRMMRYFESHIASLPPLQQEPYIQGARKLRVLLCGTSALPGPVQQFWTKILDGKPILTRYGGTEFHAVLKADIDGSSPLNSVGRISPGVDLKLGVEGMVLVKGPHVFAKYLHDPAATAAAHDADGYFITGDIARREGPNYFILGRASIDIIKSGGYKLSALDIEREILGLDYIGEVMVVGVDDDEYGQRVAAAVTLKDGRKTVSLDQLRTDLRGVLAGYKMPTVLRVLEGEIPKSGTGKVQKKILGPKYFPAGWRREDGIQVWDKGDRQVRAKL</sequence>
<gene>
    <name evidence="6" type="ORF">ASPVEDRAFT_876959</name>
</gene>
<evidence type="ECO:0000256" key="1">
    <source>
        <dbReference type="ARBA" id="ARBA00006432"/>
    </source>
</evidence>
<dbReference type="InterPro" id="IPR045851">
    <property type="entry name" value="AMP-bd_C_sf"/>
</dbReference>
<dbReference type="AlphaFoldDB" id="A0A1L9Q0B5"/>
<keyword evidence="3" id="KW-0812">Transmembrane</keyword>
<dbReference type="Gene3D" id="3.40.50.12780">
    <property type="entry name" value="N-terminal domain of ligase-like"/>
    <property type="match status" value="1"/>
</dbReference>
<dbReference type="Pfam" id="PF13193">
    <property type="entry name" value="AMP-binding_C"/>
    <property type="match status" value="1"/>
</dbReference>
<dbReference type="Proteomes" id="UP000184073">
    <property type="component" value="Unassembled WGS sequence"/>
</dbReference>
<feature type="transmembrane region" description="Helical" evidence="3">
    <location>
        <begin position="93"/>
        <end position="120"/>
    </location>
</feature>
<dbReference type="Pfam" id="PF00501">
    <property type="entry name" value="AMP-binding"/>
    <property type="match status" value="1"/>
</dbReference>
<evidence type="ECO:0000259" key="5">
    <source>
        <dbReference type="Pfam" id="PF13193"/>
    </source>
</evidence>
<dbReference type="STRING" id="1036611.A0A1L9Q0B5"/>
<dbReference type="PANTHER" id="PTHR43201:SF8">
    <property type="entry name" value="ACYL-COA SYNTHETASE FAMILY MEMBER 3"/>
    <property type="match status" value="1"/>
</dbReference>
<name>A0A1L9Q0B5_ASPVE</name>
<dbReference type="PANTHER" id="PTHR43201">
    <property type="entry name" value="ACYL-COA SYNTHETASE"/>
    <property type="match status" value="1"/>
</dbReference>
<dbReference type="GO" id="GO:0031956">
    <property type="term" value="F:medium-chain fatty acid-CoA ligase activity"/>
    <property type="evidence" value="ECO:0007669"/>
    <property type="project" value="TreeGrafter"/>
</dbReference>
<keyword evidence="3" id="KW-1133">Transmembrane helix</keyword>
<dbReference type="PROSITE" id="PS00455">
    <property type="entry name" value="AMP_BINDING"/>
    <property type="match status" value="1"/>
</dbReference>
<evidence type="ECO:0008006" key="8">
    <source>
        <dbReference type="Google" id="ProtNLM"/>
    </source>
</evidence>
<feature type="domain" description="AMP-binding enzyme C-terminal" evidence="5">
    <location>
        <begin position="474"/>
        <end position="550"/>
    </location>
</feature>
<dbReference type="SUPFAM" id="SSF56801">
    <property type="entry name" value="Acetyl-CoA synthetase-like"/>
    <property type="match status" value="1"/>
</dbReference>
<dbReference type="GeneID" id="63733637"/>
<organism evidence="6 7">
    <name type="scientific">Aspergillus versicolor CBS 583.65</name>
    <dbReference type="NCBI Taxonomy" id="1036611"/>
    <lineage>
        <taxon>Eukaryota</taxon>
        <taxon>Fungi</taxon>
        <taxon>Dikarya</taxon>
        <taxon>Ascomycota</taxon>
        <taxon>Pezizomycotina</taxon>
        <taxon>Eurotiomycetes</taxon>
        <taxon>Eurotiomycetidae</taxon>
        <taxon>Eurotiales</taxon>
        <taxon>Aspergillaceae</taxon>
        <taxon>Aspergillus</taxon>
        <taxon>Aspergillus subgen. Nidulantes</taxon>
    </lineage>
</organism>
<dbReference type="InterPro" id="IPR025110">
    <property type="entry name" value="AMP-bd_C"/>
</dbReference>
<dbReference type="EMBL" id="KV878136">
    <property type="protein sequence ID" value="OJJ07213.1"/>
    <property type="molecule type" value="Genomic_DNA"/>
</dbReference>
<dbReference type="InterPro" id="IPR042099">
    <property type="entry name" value="ANL_N_sf"/>
</dbReference>
<keyword evidence="3" id="KW-0472">Membrane</keyword>
<evidence type="ECO:0000313" key="6">
    <source>
        <dbReference type="EMBL" id="OJJ07213.1"/>
    </source>
</evidence>